<name>A0ABV8AIT0_9FLAO</name>
<keyword evidence="1" id="KW-0812">Transmembrane</keyword>
<feature type="transmembrane region" description="Helical" evidence="1">
    <location>
        <begin position="53"/>
        <end position="72"/>
    </location>
</feature>
<keyword evidence="1" id="KW-1133">Transmembrane helix</keyword>
<protein>
    <recommendedName>
        <fullName evidence="4">Lysylphosphatidylglycerol synthase-like protein</fullName>
    </recommendedName>
</protein>
<comment type="caution">
    <text evidence="2">The sequence shown here is derived from an EMBL/GenBank/DDBJ whole genome shotgun (WGS) entry which is preliminary data.</text>
</comment>
<feature type="transmembrane region" description="Helical" evidence="1">
    <location>
        <begin position="133"/>
        <end position="155"/>
    </location>
</feature>
<feature type="transmembrane region" description="Helical" evidence="1">
    <location>
        <begin position="288"/>
        <end position="314"/>
    </location>
</feature>
<proteinExistence type="predicted"/>
<evidence type="ECO:0000313" key="3">
    <source>
        <dbReference type="Proteomes" id="UP001595812"/>
    </source>
</evidence>
<sequence>MHYGLPYKTKQFFTLLIKLSIVVGAGYFIVTKLTAQSDLYFSDFLKTIIQNGILNFENLLILLGLSLLNWSLEIYKWKALVSFETPISWQKSAQQSLAGLTASFITPNRLGDYGAKLAYFNASIRKRIALLNLLGHMAQMTATTVLGLIGFIYMILKFNIDISSYKLLRGVVILATVGALSVFGLRQNKFRIKGFSLSRILNYIKHEMPFTLHLKTLGLSALRYFCFSFQLYFILMLFGASLTPFEGFIAITSLYFLASIVPTLAIFDVVIKSGSAIYILSFFDISSWLVLSAMTLMYLLNFVLPGLFGSYFVLNFKLPKQDT</sequence>
<organism evidence="2 3">
    <name type="scientific">Winogradskyella maritima</name>
    <dbReference type="NCBI Taxonomy" id="1517766"/>
    <lineage>
        <taxon>Bacteria</taxon>
        <taxon>Pseudomonadati</taxon>
        <taxon>Bacteroidota</taxon>
        <taxon>Flavobacteriia</taxon>
        <taxon>Flavobacteriales</taxon>
        <taxon>Flavobacteriaceae</taxon>
        <taxon>Winogradskyella</taxon>
    </lineage>
</organism>
<reference evidence="3" key="1">
    <citation type="journal article" date="2019" name="Int. J. Syst. Evol. Microbiol.">
        <title>The Global Catalogue of Microorganisms (GCM) 10K type strain sequencing project: providing services to taxonomists for standard genome sequencing and annotation.</title>
        <authorList>
            <consortium name="The Broad Institute Genomics Platform"/>
            <consortium name="The Broad Institute Genome Sequencing Center for Infectious Disease"/>
            <person name="Wu L."/>
            <person name="Ma J."/>
        </authorList>
    </citation>
    <scope>NUCLEOTIDE SEQUENCE [LARGE SCALE GENOMIC DNA]</scope>
    <source>
        <strain evidence="3">CECT 8979</strain>
    </source>
</reference>
<feature type="transmembrane region" description="Helical" evidence="1">
    <location>
        <begin position="12"/>
        <end position="33"/>
    </location>
</feature>
<accession>A0ABV8AIT0</accession>
<keyword evidence="3" id="KW-1185">Reference proteome</keyword>
<dbReference type="EMBL" id="JBHSAT010000004">
    <property type="protein sequence ID" value="MFC3876621.1"/>
    <property type="molecule type" value="Genomic_DNA"/>
</dbReference>
<dbReference type="Proteomes" id="UP001595812">
    <property type="component" value="Unassembled WGS sequence"/>
</dbReference>
<gene>
    <name evidence="2" type="ORF">ACFOSX_05190</name>
</gene>
<evidence type="ECO:0000256" key="1">
    <source>
        <dbReference type="SAM" id="Phobius"/>
    </source>
</evidence>
<feature type="transmembrane region" description="Helical" evidence="1">
    <location>
        <begin position="248"/>
        <end position="267"/>
    </location>
</feature>
<feature type="transmembrane region" description="Helical" evidence="1">
    <location>
        <begin position="221"/>
        <end position="242"/>
    </location>
</feature>
<dbReference type="RefSeq" id="WP_386097697.1">
    <property type="nucleotide sequence ID" value="NZ_JBHSAT010000004.1"/>
</dbReference>
<feature type="transmembrane region" description="Helical" evidence="1">
    <location>
        <begin position="167"/>
        <end position="185"/>
    </location>
</feature>
<keyword evidence="1" id="KW-0472">Membrane</keyword>
<evidence type="ECO:0008006" key="4">
    <source>
        <dbReference type="Google" id="ProtNLM"/>
    </source>
</evidence>
<evidence type="ECO:0000313" key="2">
    <source>
        <dbReference type="EMBL" id="MFC3876621.1"/>
    </source>
</evidence>